<dbReference type="Proteomes" id="UP001177023">
    <property type="component" value="Unassembled WGS sequence"/>
</dbReference>
<dbReference type="InterPro" id="IPR002075">
    <property type="entry name" value="NTF2_dom"/>
</dbReference>
<dbReference type="CDD" id="cd00780">
    <property type="entry name" value="NTF2"/>
    <property type="match status" value="1"/>
</dbReference>
<dbReference type="GO" id="GO:0005634">
    <property type="term" value="C:nucleus"/>
    <property type="evidence" value="ECO:0007669"/>
    <property type="project" value="UniProtKB-SubCell"/>
</dbReference>
<comment type="caution">
    <text evidence="3">The sequence shown here is derived from an EMBL/GenBank/DDBJ whole genome shotgun (WGS) entry which is preliminary data.</text>
</comment>
<dbReference type="GO" id="GO:0005737">
    <property type="term" value="C:cytoplasm"/>
    <property type="evidence" value="ECO:0007669"/>
    <property type="project" value="UniProtKB-SubCell"/>
</dbReference>
<name>A0AA36D055_9BILA</name>
<dbReference type="InterPro" id="IPR018222">
    <property type="entry name" value="Nuclear_transport_factor_2_euk"/>
</dbReference>
<dbReference type="Gene3D" id="3.10.450.50">
    <property type="match status" value="1"/>
</dbReference>
<evidence type="ECO:0000313" key="3">
    <source>
        <dbReference type="EMBL" id="CAJ0578171.1"/>
    </source>
</evidence>
<dbReference type="PROSITE" id="PS50177">
    <property type="entry name" value="NTF2_DOMAIN"/>
    <property type="match status" value="1"/>
</dbReference>
<feature type="non-terminal residue" evidence="3">
    <location>
        <position position="1"/>
    </location>
</feature>
<evidence type="ECO:0000256" key="1">
    <source>
        <dbReference type="RuleBase" id="RU369002"/>
    </source>
</evidence>
<feature type="domain" description="NTF2" evidence="2">
    <location>
        <begin position="16"/>
        <end position="134"/>
    </location>
</feature>
<protein>
    <recommendedName>
        <fullName evidence="1">NTF2-related export protein</fullName>
    </recommendedName>
</protein>
<reference evidence="3" key="1">
    <citation type="submission" date="2023-06" db="EMBL/GenBank/DDBJ databases">
        <authorList>
            <person name="Delattre M."/>
        </authorList>
    </citation>
    <scope>NUCLEOTIDE SEQUENCE</scope>
    <source>
        <strain evidence="3">AF72</strain>
    </source>
</reference>
<organism evidence="3 4">
    <name type="scientific">Mesorhabditis spiculigera</name>
    <dbReference type="NCBI Taxonomy" id="96644"/>
    <lineage>
        <taxon>Eukaryota</taxon>
        <taxon>Metazoa</taxon>
        <taxon>Ecdysozoa</taxon>
        <taxon>Nematoda</taxon>
        <taxon>Chromadorea</taxon>
        <taxon>Rhabditida</taxon>
        <taxon>Rhabditina</taxon>
        <taxon>Rhabditomorpha</taxon>
        <taxon>Rhabditoidea</taxon>
        <taxon>Rhabditidae</taxon>
        <taxon>Mesorhabditinae</taxon>
        <taxon>Mesorhabditis</taxon>
    </lineage>
</organism>
<dbReference type="GO" id="GO:0051028">
    <property type="term" value="P:mRNA transport"/>
    <property type="evidence" value="ECO:0007669"/>
    <property type="project" value="UniProtKB-UniRule"/>
</dbReference>
<dbReference type="InterPro" id="IPR045875">
    <property type="entry name" value="NTF2"/>
</dbReference>
<dbReference type="PANTHER" id="PTHR12612">
    <property type="entry name" value="NUCLEAR TRANSPORT FACTOR 2"/>
    <property type="match status" value="1"/>
</dbReference>
<dbReference type="AlphaFoldDB" id="A0AA36D055"/>
<dbReference type="Pfam" id="PF02136">
    <property type="entry name" value="NTF2"/>
    <property type="match status" value="1"/>
</dbReference>
<keyword evidence="4" id="KW-1185">Reference proteome</keyword>
<keyword evidence="1" id="KW-0653">Protein transport</keyword>
<keyword evidence="1" id="KW-0813">Transport</keyword>
<dbReference type="EMBL" id="CATQJA010002653">
    <property type="protein sequence ID" value="CAJ0578171.1"/>
    <property type="molecule type" value="Genomic_DNA"/>
</dbReference>
<keyword evidence="1" id="KW-0963">Cytoplasm</keyword>
<comment type="function">
    <text evidence="1">Has a role in nuclear-cytoplasmic transport of proteins and mRNAs.</text>
</comment>
<evidence type="ECO:0000259" key="2">
    <source>
        <dbReference type="PROSITE" id="PS50177"/>
    </source>
</evidence>
<sequence>MSAGDVANFDKQACDQANEFLQLYYEVIDRRRERLGFMYRDDSTIVWNGNPTNGVDAIGKFLTALPETQHTVQSMDVQRLSPVAVRGYGSEALTALVAGIVDVGGMEHGFTQSMILVIDDDSKKPKILSDRFRYVD</sequence>
<dbReference type="GO" id="GO:0015031">
    <property type="term" value="P:protein transport"/>
    <property type="evidence" value="ECO:0007669"/>
    <property type="project" value="UniProtKB-KW"/>
</dbReference>
<dbReference type="SUPFAM" id="SSF54427">
    <property type="entry name" value="NTF2-like"/>
    <property type="match status" value="1"/>
</dbReference>
<comment type="subcellular location">
    <subcellularLocation>
        <location evidence="1">Cytoplasm</location>
    </subcellularLocation>
    <subcellularLocation>
        <location evidence="1">Nucleus</location>
    </subcellularLocation>
</comment>
<keyword evidence="1" id="KW-0539">Nucleus</keyword>
<proteinExistence type="predicted"/>
<accession>A0AA36D055</accession>
<evidence type="ECO:0000313" key="4">
    <source>
        <dbReference type="Proteomes" id="UP001177023"/>
    </source>
</evidence>
<dbReference type="InterPro" id="IPR032710">
    <property type="entry name" value="NTF2-like_dom_sf"/>
</dbReference>
<gene>
    <name evidence="3" type="ORF">MSPICULIGERA_LOCUS16432</name>
</gene>
<dbReference type="GO" id="GO:0006913">
    <property type="term" value="P:nucleocytoplasmic transport"/>
    <property type="evidence" value="ECO:0007669"/>
    <property type="project" value="UniProtKB-UniRule"/>
</dbReference>